<dbReference type="Gene3D" id="2.40.240.10">
    <property type="entry name" value="Ribosomal Protein L25, Chain P"/>
    <property type="match status" value="1"/>
</dbReference>
<protein>
    <recommendedName>
        <fullName evidence="5">Large ribosomal subunit protein bL25</fullName>
    </recommendedName>
    <alternativeName>
        <fullName evidence="5">General stress protein CTC</fullName>
    </alternativeName>
</protein>
<dbReference type="SUPFAM" id="SSF50715">
    <property type="entry name" value="Ribosomal protein L25-like"/>
    <property type="match status" value="1"/>
</dbReference>
<evidence type="ECO:0000256" key="3">
    <source>
        <dbReference type="ARBA" id="ARBA00022980"/>
    </source>
</evidence>
<comment type="caution">
    <text evidence="9">The sequence shown here is derived from an EMBL/GenBank/DDBJ whole genome shotgun (WGS) entry which is preliminary data.</text>
</comment>
<evidence type="ECO:0000313" key="10">
    <source>
        <dbReference type="Proteomes" id="UP001597180"/>
    </source>
</evidence>
<feature type="region of interest" description="Disordered" evidence="6">
    <location>
        <begin position="184"/>
        <end position="213"/>
    </location>
</feature>
<dbReference type="HAMAP" id="MF_01334">
    <property type="entry name" value="Ribosomal_bL25_CTC"/>
    <property type="match status" value="1"/>
</dbReference>
<evidence type="ECO:0000256" key="4">
    <source>
        <dbReference type="ARBA" id="ARBA00023274"/>
    </source>
</evidence>
<dbReference type="InterPro" id="IPR020930">
    <property type="entry name" value="Ribosomal_uL5_bac-type"/>
</dbReference>
<gene>
    <name evidence="5" type="primary">rplY</name>
    <name evidence="5" type="synonym">ctc</name>
    <name evidence="9" type="ORF">ACFQ4B_04595</name>
</gene>
<dbReference type="Gene3D" id="2.170.120.20">
    <property type="entry name" value="Ribosomal protein L25, beta domain"/>
    <property type="match status" value="1"/>
</dbReference>
<dbReference type="NCBIfam" id="TIGR00731">
    <property type="entry name" value="bL25_bact_ctc"/>
    <property type="match status" value="1"/>
</dbReference>
<dbReference type="PANTHER" id="PTHR33284">
    <property type="entry name" value="RIBOSOMAL PROTEIN L25/GLN-TRNA SYNTHETASE, ANTI-CODON-BINDING DOMAIN-CONTAINING PROTEIN"/>
    <property type="match status" value="1"/>
</dbReference>
<dbReference type="InterPro" id="IPR011035">
    <property type="entry name" value="Ribosomal_bL25/Gln-tRNA_synth"/>
</dbReference>
<evidence type="ECO:0000259" key="8">
    <source>
        <dbReference type="Pfam" id="PF14693"/>
    </source>
</evidence>
<dbReference type="RefSeq" id="WP_345593029.1">
    <property type="nucleotide sequence ID" value="NZ_BAABJG010000037.1"/>
</dbReference>
<proteinExistence type="inferred from homology"/>
<dbReference type="CDD" id="cd00495">
    <property type="entry name" value="Ribosomal_L25_TL5_CTC"/>
    <property type="match status" value="1"/>
</dbReference>
<evidence type="ECO:0000256" key="6">
    <source>
        <dbReference type="SAM" id="MobiDB-lite"/>
    </source>
</evidence>
<keyword evidence="3 5" id="KW-0689">Ribosomal protein</keyword>
<dbReference type="InterPro" id="IPR020057">
    <property type="entry name" value="Ribosomal_bL25_b-dom"/>
</dbReference>
<dbReference type="InterPro" id="IPR001021">
    <property type="entry name" value="Ribosomal_bL25_long"/>
</dbReference>
<feature type="domain" description="Large ribosomal subunit protein bL25 L25" evidence="7">
    <location>
        <begin position="5"/>
        <end position="91"/>
    </location>
</feature>
<keyword evidence="1 5" id="KW-0699">rRNA-binding</keyword>
<dbReference type="EMBL" id="JBHTLU010000010">
    <property type="protein sequence ID" value="MFD1219387.1"/>
    <property type="molecule type" value="Genomic_DNA"/>
</dbReference>
<comment type="similarity">
    <text evidence="5">Belongs to the bacterial ribosomal protein bL25 family. CTC subfamily.</text>
</comment>
<dbReference type="Pfam" id="PF01386">
    <property type="entry name" value="Ribosomal_L25p"/>
    <property type="match status" value="1"/>
</dbReference>
<accession>A0ABW3UEP1</accession>
<dbReference type="GO" id="GO:0005840">
    <property type="term" value="C:ribosome"/>
    <property type="evidence" value="ECO:0007669"/>
    <property type="project" value="UniProtKB-KW"/>
</dbReference>
<reference evidence="10" key="1">
    <citation type="journal article" date="2019" name="Int. J. Syst. Evol. Microbiol.">
        <title>The Global Catalogue of Microorganisms (GCM) 10K type strain sequencing project: providing services to taxonomists for standard genome sequencing and annotation.</title>
        <authorList>
            <consortium name="The Broad Institute Genomics Platform"/>
            <consortium name="The Broad Institute Genome Sequencing Center for Infectious Disease"/>
            <person name="Wu L."/>
            <person name="Ma J."/>
        </authorList>
    </citation>
    <scope>NUCLEOTIDE SEQUENCE [LARGE SCALE GENOMIC DNA]</scope>
    <source>
        <strain evidence="10">CCUG 53270</strain>
    </source>
</reference>
<dbReference type="InterPro" id="IPR037121">
    <property type="entry name" value="Ribosomal_bL25_C"/>
</dbReference>
<evidence type="ECO:0000256" key="5">
    <source>
        <dbReference type="HAMAP-Rule" id="MF_01334"/>
    </source>
</evidence>
<keyword evidence="4 5" id="KW-0687">Ribonucleoprotein</keyword>
<feature type="domain" description="Large ribosomal subunit protein bL25 beta" evidence="8">
    <location>
        <begin position="100"/>
        <end position="182"/>
    </location>
</feature>
<evidence type="ECO:0000256" key="1">
    <source>
        <dbReference type="ARBA" id="ARBA00022730"/>
    </source>
</evidence>
<keyword evidence="2 5" id="KW-0694">RNA-binding</keyword>
<dbReference type="InterPro" id="IPR029751">
    <property type="entry name" value="Ribosomal_L25_dom"/>
</dbReference>
<evidence type="ECO:0000256" key="2">
    <source>
        <dbReference type="ARBA" id="ARBA00022884"/>
    </source>
</evidence>
<dbReference type="Pfam" id="PF14693">
    <property type="entry name" value="Ribosomal_TL5_C"/>
    <property type="match status" value="1"/>
</dbReference>
<evidence type="ECO:0000259" key="7">
    <source>
        <dbReference type="Pfam" id="PF01386"/>
    </source>
</evidence>
<comment type="subunit">
    <text evidence="5">Part of the 50S ribosomal subunit; part of the 5S rRNA/L5/L18/L25 subcomplex. Contacts the 5S rRNA. Binds to the 5S rRNA independently of L5 and L18.</text>
</comment>
<feature type="region of interest" description="Disordered" evidence="6">
    <location>
        <begin position="1"/>
        <end position="20"/>
    </location>
</feature>
<name>A0ABW3UEP1_9BACL</name>
<evidence type="ECO:0000313" key="9">
    <source>
        <dbReference type="EMBL" id="MFD1219387.1"/>
    </source>
</evidence>
<sequence>MEATLKAEVRGTNTKSERKGLRAKGKIPAVVYGSKVTNTPIAVDEKELLALLRSNPHAIIQMELPDSGKQPVMINEVQRDAILKNVLHVDFHQINMDEPVTTTVRLDFTGEPVGVNMGGILQIQHHEIEIRCLPTHIPASIEVDISGLEIGGSMLISDLKVDPSIEIKSIANDVLVTVLAPQKEDLPADTEEEAEQKAEAQAEATQNHAQETV</sequence>
<dbReference type="Proteomes" id="UP001597180">
    <property type="component" value="Unassembled WGS sequence"/>
</dbReference>
<dbReference type="PANTHER" id="PTHR33284:SF1">
    <property type="entry name" value="RIBOSOMAL PROTEIN L25_GLN-TRNA SYNTHETASE, ANTI-CODON-BINDING DOMAIN-CONTAINING PROTEIN"/>
    <property type="match status" value="1"/>
</dbReference>
<keyword evidence="10" id="KW-1185">Reference proteome</keyword>
<comment type="function">
    <text evidence="5">This is one of the proteins that binds to the 5S RNA in the ribosome where it forms part of the central protuberance.</text>
</comment>
<organism evidence="9 10">
    <name type="scientific">Paenibacillus vulneris</name>
    <dbReference type="NCBI Taxonomy" id="1133364"/>
    <lineage>
        <taxon>Bacteria</taxon>
        <taxon>Bacillati</taxon>
        <taxon>Bacillota</taxon>
        <taxon>Bacilli</taxon>
        <taxon>Bacillales</taxon>
        <taxon>Paenibacillaceae</taxon>
        <taxon>Paenibacillus</taxon>
    </lineage>
</organism>
<dbReference type="InterPro" id="IPR020056">
    <property type="entry name" value="Rbsml_bL25/Gln-tRNA_synth_N"/>
</dbReference>